<sequence>MRLWLAIVLIAVGVLVGGLAGGAVFNSLFFHRFLVNTHDERLLSVAFDVRDVFARAAGLGLPLAQFDGGEQVLAEARHFDPLITEILVFHPTPGGFATLALGGVQAGRPLPVNWAAALRRDASARHWQVDGPEGFGVLVPVNGTFGTTIGLLAFLQDRKVVAEPLWRFDRFVAVVALGGGAAGALVLLLLLPWVVRRNLSRLGTWAITAEHLTVAAQGGAPLSSVPMSRGPVASADDIVGLVVAQPLADLRDELAARVKGTP</sequence>
<dbReference type="AlphaFoldDB" id="A0A7C9UX64"/>
<evidence type="ECO:0000256" key="1">
    <source>
        <dbReference type="SAM" id="Phobius"/>
    </source>
</evidence>
<keyword evidence="3" id="KW-1185">Reference proteome</keyword>
<keyword evidence="1" id="KW-0472">Membrane</keyword>
<evidence type="ECO:0008006" key="4">
    <source>
        <dbReference type="Google" id="ProtNLM"/>
    </source>
</evidence>
<comment type="caution">
    <text evidence="2">The sequence shown here is derived from an EMBL/GenBank/DDBJ whole genome shotgun (WGS) entry which is preliminary data.</text>
</comment>
<keyword evidence="1" id="KW-0812">Transmembrane</keyword>
<proteinExistence type="predicted"/>
<evidence type="ECO:0000313" key="2">
    <source>
        <dbReference type="EMBL" id="NFV80652.1"/>
    </source>
</evidence>
<dbReference type="Proteomes" id="UP000480684">
    <property type="component" value="Unassembled WGS sequence"/>
</dbReference>
<name>A0A7C9UX64_9PROT</name>
<evidence type="ECO:0000313" key="3">
    <source>
        <dbReference type="Proteomes" id="UP000480684"/>
    </source>
</evidence>
<reference evidence="2 3" key="1">
    <citation type="submission" date="2020-02" db="EMBL/GenBank/DDBJ databases">
        <authorList>
            <person name="Dziuba M."/>
            <person name="Kuznetsov B."/>
            <person name="Mardanov A."/>
            <person name="Ravin N."/>
            <person name="Grouzdev D."/>
        </authorList>
    </citation>
    <scope>NUCLEOTIDE SEQUENCE [LARGE SCALE GENOMIC DNA]</scope>
    <source>
        <strain evidence="2 3">SpK</strain>
    </source>
</reference>
<organism evidence="2 3">
    <name type="scientific">Magnetospirillum aberrantis SpK</name>
    <dbReference type="NCBI Taxonomy" id="908842"/>
    <lineage>
        <taxon>Bacteria</taxon>
        <taxon>Pseudomonadati</taxon>
        <taxon>Pseudomonadota</taxon>
        <taxon>Alphaproteobacteria</taxon>
        <taxon>Rhodospirillales</taxon>
        <taxon>Rhodospirillaceae</taxon>
        <taxon>Magnetospirillum</taxon>
    </lineage>
</organism>
<gene>
    <name evidence="2" type="ORF">G4223_11090</name>
</gene>
<keyword evidence="1" id="KW-1133">Transmembrane helix</keyword>
<feature type="transmembrane region" description="Helical" evidence="1">
    <location>
        <begin position="171"/>
        <end position="195"/>
    </location>
</feature>
<dbReference type="EMBL" id="JAAIYP010000038">
    <property type="protein sequence ID" value="NFV80652.1"/>
    <property type="molecule type" value="Genomic_DNA"/>
</dbReference>
<accession>A0A7C9UX64</accession>
<protein>
    <recommendedName>
        <fullName evidence="4">HAMP domain-containing protein</fullName>
    </recommendedName>
</protein>
<dbReference type="RefSeq" id="WP_163679300.1">
    <property type="nucleotide sequence ID" value="NZ_JAAIYP010000038.1"/>
</dbReference>